<gene>
    <name evidence="2" type="ORF">AG1IA_09655</name>
</gene>
<name>L8WIZ5_THACA</name>
<dbReference type="Proteomes" id="UP000011668">
    <property type="component" value="Unassembled WGS sequence"/>
</dbReference>
<feature type="compositionally biased region" description="Basic residues" evidence="1">
    <location>
        <begin position="1"/>
        <end position="14"/>
    </location>
</feature>
<evidence type="ECO:0000256" key="1">
    <source>
        <dbReference type="SAM" id="MobiDB-lite"/>
    </source>
</evidence>
<keyword evidence="3" id="KW-1185">Reference proteome</keyword>
<evidence type="ECO:0000313" key="2">
    <source>
        <dbReference type="EMBL" id="ELU36314.1"/>
    </source>
</evidence>
<feature type="region of interest" description="Disordered" evidence="1">
    <location>
        <begin position="1"/>
        <end position="65"/>
    </location>
</feature>
<comment type="caution">
    <text evidence="2">The sequence shown here is derived from an EMBL/GenBank/DDBJ whole genome shotgun (WGS) entry which is preliminary data.</text>
</comment>
<protein>
    <submittedName>
        <fullName evidence="2">Uncharacterized protein</fullName>
    </submittedName>
</protein>
<proteinExistence type="predicted"/>
<organism evidence="2 3">
    <name type="scientific">Thanatephorus cucumeris (strain AG1-IA)</name>
    <name type="common">Rice sheath blight fungus</name>
    <name type="synonym">Rhizoctonia solani</name>
    <dbReference type="NCBI Taxonomy" id="983506"/>
    <lineage>
        <taxon>Eukaryota</taxon>
        <taxon>Fungi</taxon>
        <taxon>Dikarya</taxon>
        <taxon>Basidiomycota</taxon>
        <taxon>Agaricomycotina</taxon>
        <taxon>Agaricomycetes</taxon>
        <taxon>Cantharellales</taxon>
        <taxon>Ceratobasidiaceae</taxon>
        <taxon>Rhizoctonia</taxon>
        <taxon>Rhizoctonia solani AG-1</taxon>
    </lineage>
</organism>
<dbReference type="AlphaFoldDB" id="L8WIZ5"/>
<dbReference type="HOGENOM" id="CLU_2851277_0_0_1"/>
<evidence type="ECO:0000313" key="3">
    <source>
        <dbReference type="Proteomes" id="UP000011668"/>
    </source>
</evidence>
<accession>L8WIZ5</accession>
<dbReference type="EMBL" id="AFRT01003707">
    <property type="protein sequence ID" value="ELU36314.1"/>
    <property type="molecule type" value="Genomic_DNA"/>
</dbReference>
<reference evidence="2 3" key="1">
    <citation type="journal article" date="2013" name="Nat. Commun.">
        <title>The evolution and pathogenic mechanisms of the rice sheath blight pathogen.</title>
        <authorList>
            <person name="Zheng A."/>
            <person name="Lin R."/>
            <person name="Xu L."/>
            <person name="Qin P."/>
            <person name="Tang C."/>
            <person name="Ai P."/>
            <person name="Zhang D."/>
            <person name="Liu Y."/>
            <person name="Sun Z."/>
            <person name="Feng H."/>
            <person name="Wang Y."/>
            <person name="Chen Y."/>
            <person name="Liang X."/>
            <person name="Fu R."/>
            <person name="Li Q."/>
            <person name="Zhang J."/>
            <person name="Yu X."/>
            <person name="Xie Z."/>
            <person name="Ding L."/>
            <person name="Guan P."/>
            <person name="Tang J."/>
            <person name="Liang Y."/>
            <person name="Wang S."/>
            <person name="Deng Q."/>
            <person name="Li S."/>
            <person name="Zhu J."/>
            <person name="Wang L."/>
            <person name="Liu H."/>
            <person name="Li P."/>
        </authorList>
    </citation>
    <scope>NUCLEOTIDE SEQUENCE [LARGE SCALE GENOMIC DNA]</scope>
    <source>
        <strain evidence="3">AG-1 IA</strain>
    </source>
</reference>
<sequence length="65" mass="7620">MSLYARHVHKKAHPHYPGSVIAPPIGRKRSTNRKKEFRNSKKLKLKKEIKTVQNQQSTPRLIHPK</sequence>